<dbReference type="PANTHER" id="PTHR42866:SF2">
    <property type="entry name" value="3-DEOXY-MANNO-OCTULOSONATE CYTIDYLYLTRANSFERASE, MITOCHONDRIAL"/>
    <property type="match status" value="1"/>
</dbReference>
<comment type="similarity">
    <text evidence="6">Belongs to the KdsB family.</text>
</comment>
<dbReference type="InterPro" id="IPR004528">
    <property type="entry name" value="KdsB"/>
</dbReference>
<dbReference type="CDD" id="cd02517">
    <property type="entry name" value="CMP-KDO-Synthetase"/>
    <property type="match status" value="1"/>
</dbReference>
<dbReference type="NCBIfam" id="NF003952">
    <property type="entry name" value="PRK05450.1-5"/>
    <property type="match status" value="1"/>
</dbReference>
<dbReference type="Pfam" id="PF02348">
    <property type="entry name" value="CTP_transf_3"/>
    <property type="match status" value="1"/>
</dbReference>
<keyword evidence="2 6" id="KW-0963">Cytoplasm</keyword>
<dbReference type="GO" id="GO:0016020">
    <property type="term" value="C:membrane"/>
    <property type="evidence" value="ECO:0007669"/>
    <property type="project" value="UniProtKB-SubCell"/>
</dbReference>
<proteinExistence type="inferred from homology"/>
<evidence type="ECO:0000313" key="7">
    <source>
        <dbReference type="EMBL" id="OOF59058.1"/>
    </source>
</evidence>
<dbReference type="InterPro" id="IPR003329">
    <property type="entry name" value="Cytidylyl_trans"/>
</dbReference>
<keyword evidence="3 6" id="KW-0808">Transferase</keyword>
<dbReference type="NCBIfam" id="NF009905">
    <property type="entry name" value="PRK13368.1"/>
    <property type="match status" value="1"/>
</dbReference>
<name>A0A1V3JRY6_9PAST</name>
<comment type="pathway">
    <text evidence="6">Nucleotide-sugar biosynthesis; CMP-3-deoxy-D-manno-octulosonate biosynthesis; CMP-3-deoxy-D-manno-octulosonate from 3-deoxy-D-manno-octulosonate and CTP: step 1/1.</text>
</comment>
<dbReference type="EMBL" id="MLHQ01000011">
    <property type="protein sequence ID" value="OOF59058.1"/>
    <property type="molecule type" value="Genomic_DNA"/>
</dbReference>
<dbReference type="AlphaFoldDB" id="A0A1V3JRY6"/>
<dbReference type="SUPFAM" id="SSF53448">
    <property type="entry name" value="Nucleotide-diphospho-sugar transferases"/>
    <property type="match status" value="1"/>
</dbReference>
<organism evidence="7 8">
    <name type="scientific">Rodentibacter myodis</name>
    <dbReference type="NCBI Taxonomy" id="1907939"/>
    <lineage>
        <taxon>Bacteria</taxon>
        <taxon>Pseudomonadati</taxon>
        <taxon>Pseudomonadota</taxon>
        <taxon>Gammaproteobacteria</taxon>
        <taxon>Pasteurellales</taxon>
        <taxon>Pasteurellaceae</taxon>
        <taxon>Rodentibacter</taxon>
    </lineage>
</organism>
<protein>
    <recommendedName>
        <fullName evidence="6">3-deoxy-manno-octulosonate cytidylyltransferase</fullName>
        <ecNumber evidence="6">2.7.7.38</ecNumber>
    </recommendedName>
    <alternativeName>
        <fullName evidence="6">CMP-2-keto-3-deoxyoctulosonic acid synthase</fullName>
        <shortName evidence="6">CKS</shortName>
        <shortName evidence="6">CMP-KDO synthase</shortName>
    </alternativeName>
</protein>
<evidence type="ECO:0000256" key="2">
    <source>
        <dbReference type="ARBA" id="ARBA00022490"/>
    </source>
</evidence>
<dbReference type="InterPro" id="IPR029044">
    <property type="entry name" value="Nucleotide-diphossugar_trans"/>
</dbReference>
<dbReference type="GO" id="GO:0008690">
    <property type="term" value="F:3-deoxy-manno-octulosonate cytidylyltransferase activity"/>
    <property type="evidence" value="ECO:0007669"/>
    <property type="project" value="UniProtKB-UniRule"/>
</dbReference>
<dbReference type="OrthoDB" id="9815559at2"/>
<gene>
    <name evidence="6" type="primary">kdsB</name>
    <name evidence="7" type="ORF">BKL49_05840</name>
</gene>
<evidence type="ECO:0000256" key="6">
    <source>
        <dbReference type="HAMAP-Rule" id="MF_00057"/>
    </source>
</evidence>
<evidence type="ECO:0000256" key="5">
    <source>
        <dbReference type="ARBA" id="ARBA00022985"/>
    </source>
</evidence>
<keyword evidence="4 6" id="KW-0548">Nucleotidyltransferase</keyword>
<dbReference type="Gene3D" id="3.90.550.10">
    <property type="entry name" value="Spore Coat Polysaccharide Biosynthesis Protein SpsA, Chain A"/>
    <property type="match status" value="1"/>
</dbReference>
<dbReference type="GO" id="GO:0009103">
    <property type="term" value="P:lipopolysaccharide biosynthetic process"/>
    <property type="evidence" value="ECO:0007669"/>
    <property type="project" value="UniProtKB-UniRule"/>
</dbReference>
<sequence length="254" mass="28467">MSFTVIIPARFASSRLLGKPLADIAGKPMIQHVFEKARQSGASRVIIATDNENVAQVAKDFGAEVCMTSEHHHSGTERLAEVVEKLAIADEEIIVNIQGDEPLIPPVIVSQVAENLAKFNVNMATLAVKIHQAAELFNPNVVKVLTDKDGYVLYFSRSVIPYDRDQFMHLQTPTKAELADIYLRHIGIYAYRAGFIKQYVQWKPTQLENLEKLEQLRVLWNGERIHVELAKEVPEVGVDTAEDLEKVRSILAVN</sequence>
<dbReference type="HAMAP" id="MF_00057">
    <property type="entry name" value="KdsB"/>
    <property type="match status" value="1"/>
</dbReference>
<dbReference type="EC" id="2.7.7.38" evidence="6"/>
<comment type="caution">
    <text evidence="7">The sequence shown here is derived from an EMBL/GenBank/DDBJ whole genome shotgun (WGS) entry which is preliminary data.</text>
</comment>
<evidence type="ECO:0000256" key="1">
    <source>
        <dbReference type="ARBA" id="ARBA00004370"/>
    </source>
</evidence>
<reference evidence="7 8" key="1">
    <citation type="submission" date="2016-10" db="EMBL/GenBank/DDBJ databases">
        <title>Rodentibacter gen. nov. and new species.</title>
        <authorList>
            <person name="Christensen H."/>
        </authorList>
    </citation>
    <scope>NUCLEOTIDE SEQUENCE [LARGE SCALE GENOMIC DNA]</scope>
    <source>
        <strain evidence="7 8">Ac151</strain>
    </source>
</reference>
<dbReference type="FunFam" id="3.90.550.10:FF:000011">
    <property type="entry name" value="3-deoxy-manno-octulosonate cytidylyltransferase"/>
    <property type="match status" value="1"/>
</dbReference>
<evidence type="ECO:0000256" key="3">
    <source>
        <dbReference type="ARBA" id="ARBA00022679"/>
    </source>
</evidence>
<dbReference type="Proteomes" id="UP000188602">
    <property type="component" value="Unassembled WGS sequence"/>
</dbReference>
<comment type="subcellular location">
    <subcellularLocation>
        <location evidence="6">Cytoplasm</location>
    </subcellularLocation>
    <subcellularLocation>
        <location evidence="1">Membrane</location>
    </subcellularLocation>
</comment>
<dbReference type="UniPathway" id="UPA00358">
    <property type="reaction ID" value="UER00476"/>
</dbReference>
<comment type="catalytic activity">
    <reaction evidence="6">
        <text>3-deoxy-alpha-D-manno-oct-2-ulosonate + CTP = CMP-3-deoxy-beta-D-manno-octulosonate + diphosphate</text>
        <dbReference type="Rhea" id="RHEA:23448"/>
        <dbReference type="ChEBI" id="CHEBI:33019"/>
        <dbReference type="ChEBI" id="CHEBI:37563"/>
        <dbReference type="ChEBI" id="CHEBI:85986"/>
        <dbReference type="ChEBI" id="CHEBI:85987"/>
        <dbReference type="EC" id="2.7.7.38"/>
    </reaction>
</comment>
<dbReference type="GO" id="GO:0005829">
    <property type="term" value="C:cytosol"/>
    <property type="evidence" value="ECO:0007669"/>
    <property type="project" value="TreeGrafter"/>
</dbReference>
<keyword evidence="8" id="KW-1185">Reference proteome</keyword>
<dbReference type="STRING" id="1907939.BKL49_05840"/>
<dbReference type="NCBIfam" id="TIGR00466">
    <property type="entry name" value="kdsB"/>
    <property type="match status" value="1"/>
</dbReference>
<dbReference type="RefSeq" id="WP_077423678.1">
    <property type="nucleotide sequence ID" value="NZ_MLHQ01000011.1"/>
</dbReference>
<dbReference type="PANTHER" id="PTHR42866">
    <property type="entry name" value="3-DEOXY-MANNO-OCTULOSONATE CYTIDYLYLTRANSFERASE"/>
    <property type="match status" value="1"/>
</dbReference>
<evidence type="ECO:0000256" key="4">
    <source>
        <dbReference type="ARBA" id="ARBA00022695"/>
    </source>
</evidence>
<dbReference type="NCBIfam" id="NF003950">
    <property type="entry name" value="PRK05450.1-3"/>
    <property type="match status" value="1"/>
</dbReference>
<keyword evidence="5 6" id="KW-0448">Lipopolysaccharide biosynthesis</keyword>
<evidence type="ECO:0000313" key="8">
    <source>
        <dbReference type="Proteomes" id="UP000188602"/>
    </source>
</evidence>
<dbReference type="GO" id="GO:0033468">
    <property type="term" value="P:CMP-keto-3-deoxy-D-manno-octulosonic acid biosynthetic process"/>
    <property type="evidence" value="ECO:0007669"/>
    <property type="project" value="UniProtKB-UniRule"/>
</dbReference>
<accession>A0A1V3JRY6</accession>
<comment type="function">
    <text evidence="6">Activates KDO (a required 8-carbon sugar) for incorporation into bacterial lipopolysaccharide in Gram-negative bacteria.</text>
</comment>